<evidence type="ECO:0000256" key="4">
    <source>
        <dbReference type="ARBA" id="ARBA00022723"/>
    </source>
</evidence>
<dbReference type="GO" id="GO:0008237">
    <property type="term" value="F:metallopeptidase activity"/>
    <property type="evidence" value="ECO:0007669"/>
    <property type="project" value="UniProtKB-KW"/>
</dbReference>
<dbReference type="GO" id="GO:0008777">
    <property type="term" value="F:acetylornithine deacetylase activity"/>
    <property type="evidence" value="ECO:0007669"/>
    <property type="project" value="TreeGrafter"/>
</dbReference>
<keyword evidence="4" id="KW-0479">Metal-binding</keyword>
<comment type="cofactor">
    <cofactor evidence="1">
        <name>Zn(2+)</name>
        <dbReference type="ChEBI" id="CHEBI:29105"/>
    </cofactor>
</comment>
<evidence type="ECO:0000256" key="6">
    <source>
        <dbReference type="ARBA" id="ARBA00022833"/>
    </source>
</evidence>
<dbReference type="AlphaFoldDB" id="A0A417YYJ4"/>
<dbReference type="InterPro" id="IPR050072">
    <property type="entry name" value="Peptidase_M20A"/>
</dbReference>
<evidence type="ECO:0000256" key="1">
    <source>
        <dbReference type="ARBA" id="ARBA00001947"/>
    </source>
</evidence>
<comment type="similarity">
    <text evidence="2">Belongs to the peptidase M20A family.</text>
</comment>
<dbReference type="GO" id="GO:0006526">
    <property type="term" value="P:L-arginine biosynthetic process"/>
    <property type="evidence" value="ECO:0007669"/>
    <property type="project" value="TreeGrafter"/>
</dbReference>
<comment type="caution">
    <text evidence="9">The sequence shown here is derived from an EMBL/GenBank/DDBJ whole genome shotgun (WGS) entry which is preliminary data.</text>
</comment>
<protein>
    <submittedName>
        <fullName evidence="9">M20 family peptidase</fullName>
    </submittedName>
</protein>
<keyword evidence="3" id="KW-0645">Protease</keyword>
<sequence length="467" mass="52418">MNPYVKSYYEKLQYYEELIMEDLANLVAVRSVYDEKSAGPSAPFGSGVRQAFDQMIRIMERDGFFHEDFGGYALHSELGTGEEIVGILAHLDIVPEGNIEDWTFDPFTLTDHDGHLYGRGVNDDKAPLLAAYYAMKILRDLQIPLKRKIRLIVGGAEETTWECMDHYFRYNPQPVMAFSPDGDFPIVNGEKGVIQGTMSFYGGDVRTDVAVHTLLVIKSEKQYGFICESLTAKFFSQKPDELVSLLQGADQVTISGKEVTALYRGEKTLSRNPHKGKNAFYKFANDFIGVEGLNENSSKFTRLTESFLLDDVFGKKIGLFLEDPKMGLSTFGIPFVAYDGNTFEIAFDYRFPKGQTFHSALETLETFSSRNRLSLSIEKTKEHLYVDPGSELIGVLKKAYEEVTGENAHCLTKGGISYARALENGVAFGPTFEGDCPNTHKPNECIRIETFYKAIIIYCEALRLLAS</sequence>
<accession>A0A417YYJ4</accession>
<organism evidence="9 10">
    <name type="scientific">Neobacillus notoginsengisoli</name>
    <dbReference type="NCBI Taxonomy" id="1578198"/>
    <lineage>
        <taxon>Bacteria</taxon>
        <taxon>Bacillati</taxon>
        <taxon>Bacillota</taxon>
        <taxon>Bacilli</taxon>
        <taxon>Bacillales</taxon>
        <taxon>Bacillaceae</taxon>
        <taxon>Neobacillus</taxon>
    </lineage>
</organism>
<keyword evidence="6" id="KW-0862">Zinc</keyword>
<dbReference type="InterPro" id="IPR002933">
    <property type="entry name" value="Peptidase_M20"/>
</dbReference>
<evidence type="ECO:0000256" key="5">
    <source>
        <dbReference type="ARBA" id="ARBA00022801"/>
    </source>
</evidence>
<dbReference type="PANTHER" id="PTHR43808">
    <property type="entry name" value="ACETYLORNITHINE DEACETYLASE"/>
    <property type="match status" value="1"/>
</dbReference>
<evidence type="ECO:0000256" key="3">
    <source>
        <dbReference type="ARBA" id="ARBA00022670"/>
    </source>
</evidence>
<evidence type="ECO:0000256" key="2">
    <source>
        <dbReference type="ARBA" id="ARBA00006247"/>
    </source>
</evidence>
<evidence type="ECO:0000313" key="10">
    <source>
        <dbReference type="Proteomes" id="UP000284416"/>
    </source>
</evidence>
<dbReference type="Pfam" id="PF01546">
    <property type="entry name" value="Peptidase_M20"/>
    <property type="match status" value="1"/>
</dbReference>
<dbReference type="GO" id="GO:0016805">
    <property type="term" value="F:dipeptidase activity"/>
    <property type="evidence" value="ECO:0007669"/>
    <property type="project" value="UniProtKB-KW"/>
</dbReference>
<dbReference type="PANTHER" id="PTHR43808:SF31">
    <property type="entry name" value="N-ACETYL-L-CITRULLINE DEACETYLASE"/>
    <property type="match status" value="1"/>
</dbReference>
<dbReference type="GO" id="GO:0008270">
    <property type="term" value="F:zinc ion binding"/>
    <property type="evidence" value="ECO:0007669"/>
    <property type="project" value="InterPro"/>
</dbReference>
<gene>
    <name evidence="9" type="ORF">D1B31_04485</name>
</gene>
<proteinExistence type="inferred from homology"/>
<dbReference type="InterPro" id="IPR010964">
    <property type="entry name" value="M20A_pepV-rel"/>
</dbReference>
<evidence type="ECO:0000256" key="7">
    <source>
        <dbReference type="ARBA" id="ARBA00022997"/>
    </source>
</evidence>
<keyword evidence="7" id="KW-0224">Dipeptidase</keyword>
<dbReference type="InterPro" id="IPR036264">
    <property type="entry name" value="Bact_exopeptidase_dim_dom"/>
</dbReference>
<dbReference type="Gene3D" id="3.30.70.360">
    <property type="match status" value="2"/>
</dbReference>
<keyword evidence="5" id="KW-0378">Hydrolase</keyword>
<dbReference type="Gene3D" id="3.40.630.10">
    <property type="entry name" value="Zn peptidases"/>
    <property type="match status" value="1"/>
</dbReference>
<keyword evidence="10" id="KW-1185">Reference proteome</keyword>
<evidence type="ECO:0000313" key="9">
    <source>
        <dbReference type="EMBL" id="RHW42838.1"/>
    </source>
</evidence>
<evidence type="ECO:0000256" key="8">
    <source>
        <dbReference type="ARBA" id="ARBA00023049"/>
    </source>
</evidence>
<dbReference type="NCBIfam" id="TIGR01887">
    <property type="entry name" value="dipeptidaselike"/>
    <property type="match status" value="1"/>
</dbReference>
<name>A0A417YYJ4_9BACI</name>
<dbReference type="SUPFAM" id="SSF53187">
    <property type="entry name" value="Zn-dependent exopeptidases"/>
    <property type="match status" value="1"/>
</dbReference>
<reference evidence="9 10" key="1">
    <citation type="journal article" date="2017" name="Int. J. Syst. Evol. Microbiol.">
        <title>Bacillus notoginsengisoli sp. nov., a novel bacterium isolated from the rhizosphere of Panax notoginseng.</title>
        <authorList>
            <person name="Zhang M.Y."/>
            <person name="Cheng J."/>
            <person name="Cai Y."/>
            <person name="Zhang T.Y."/>
            <person name="Wu Y.Y."/>
            <person name="Manikprabhu D."/>
            <person name="Li W.J."/>
            <person name="Zhang Y.X."/>
        </authorList>
    </citation>
    <scope>NUCLEOTIDE SEQUENCE [LARGE SCALE GENOMIC DNA]</scope>
    <source>
        <strain evidence="9 10">JCM 30743</strain>
    </source>
</reference>
<keyword evidence="8" id="KW-0482">Metalloprotease</keyword>
<dbReference type="GO" id="GO:0006508">
    <property type="term" value="P:proteolysis"/>
    <property type="evidence" value="ECO:0007669"/>
    <property type="project" value="UniProtKB-KW"/>
</dbReference>
<dbReference type="OrthoDB" id="9761532at2"/>
<dbReference type="EMBL" id="QWEG01000002">
    <property type="protein sequence ID" value="RHW42838.1"/>
    <property type="molecule type" value="Genomic_DNA"/>
</dbReference>
<dbReference type="SUPFAM" id="SSF55031">
    <property type="entry name" value="Bacterial exopeptidase dimerisation domain"/>
    <property type="match status" value="1"/>
</dbReference>
<dbReference type="Proteomes" id="UP000284416">
    <property type="component" value="Unassembled WGS sequence"/>
</dbReference>
<dbReference type="RefSeq" id="WP_118919534.1">
    <property type="nucleotide sequence ID" value="NZ_QWEG01000002.1"/>
</dbReference>